<dbReference type="FunFam" id="3.30.300.30:FF:000008">
    <property type="entry name" value="2,3-dihydroxybenzoate-AMP ligase"/>
    <property type="match status" value="1"/>
</dbReference>
<dbReference type="InterPro" id="IPR025110">
    <property type="entry name" value="AMP-bd_C"/>
</dbReference>
<evidence type="ECO:0000256" key="1">
    <source>
        <dbReference type="ARBA" id="ARBA00006432"/>
    </source>
</evidence>
<dbReference type="PANTHER" id="PTHR43767:SF1">
    <property type="entry name" value="NONRIBOSOMAL PEPTIDE SYNTHASE PES1 (EUROFUNG)-RELATED"/>
    <property type="match status" value="1"/>
</dbReference>
<dbReference type="Gene3D" id="3.30.300.30">
    <property type="match status" value="1"/>
</dbReference>
<evidence type="ECO:0000313" key="6">
    <source>
        <dbReference type="Proteomes" id="UP000019146"/>
    </source>
</evidence>
<accession>A0A0P0RIN9</accession>
<dbReference type="InterPro" id="IPR020845">
    <property type="entry name" value="AMP-binding_CS"/>
</dbReference>
<name>A0A0P0RIN9_9BURK</name>
<dbReference type="Proteomes" id="UP000019146">
    <property type="component" value="Chromosome 2"/>
</dbReference>
<dbReference type="InterPro" id="IPR042099">
    <property type="entry name" value="ANL_N_sf"/>
</dbReference>
<dbReference type="Pfam" id="PF00501">
    <property type="entry name" value="AMP-binding"/>
    <property type="match status" value="1"/>
</dbReference>
<evidence type="ECO:0000313" key="5">
    <source>
        <dbReference type="EMBL" id="ALL68631.1"/>
    </source>
</evidence>
<dbReference type="PROSITE" id="PS00455">
    <property type="entry name" value="AMP_BINDING"/>
    <property type="match status" value="1"/>
</dbReference>
<dbReference type="InterPro" id="IPR050237">
    <property type="entry name" value="ATP-dep_AMP-bd_enzyme"/>
</dbReference>
<dbReference type="PANTHER" id="PTHR43767">
    <property type="entry name" value="LONG-CHAIN-FATTY-ACID--COA LIGASE"/>
    <property type="match status" value="1"/>
</dbReference>
<dbReference type="KEGG" id="bcai:K788_0000346"/>
<reference evidence="5 6" key="1">
    <citation type="journal article" date="2014" name="Genome Announc.">
        <title>Draft Genome Sequence of the Haloacid-Degrading Burkholderia caribensis Strain MBA4.</title>
        <authorList>
            <person name="Pan Y."/>
            <person name="Kong K.F."/>
            <person name="Tsang J.S."/>
        </authorList>
    </citation>
    <scope>NUCLEOTIDE SEQUENCE [LARGE SCALE GENOMIC DNA]</scope>
    <source>
        <strain evidence="5 6">MBA4</strain>
    </source>
</reference>
<feature type="domain" description="AMP-binding enzyme C-terminal" evidence="4">
    <location>
        <begin position="438"/>
        <end position="514"/>
    </location>
</feature>
<dbReference type="Gene3D" id="3.40.50.12780">
    <property type="entry name" value="N-terminal domain of ligase-like"/>
    <property type="match status" value="1"/>
</dbReference>
<dbReference type="EC" id="6.2.1.-" evidence="5"/>
<dbReference type="NCBIfam" id="NF004837">
    <property type="entry name" value="PRK06187.1"/>
    <property type="match status" value="1"/>
</dbReference>
<dbReference type="GeneID" id="69972312"/>
<feature type="domain" description="AMP-dependent synthetase/ligase" evidence="3">
    <location>
        <begin position="8"/>
        <end position="388"/>
    </location>
</feature>
<sequence length="533" mass="58076">MLTITSLFENTVAKYPDRLALVCAGTRYTYAQWDTRVRGLAQALFDLGVRQTDRVAIFQKTSDATATAYLACQLLGAIAVPMNYRLSANEAAFILRDAGARALIYDDTMLPVVAKIEQALPDLRLYVCVTEHGEPSGDESVDVHAPLHHHNFDALIDSTRHRDAPLPTLSADDISALVYTSGTTGRPKGAIHTHGNDVAIATNCVMEYSLTSTDSALHIAPLYHVGGMQAYFIPHLMVGAANVVLPRYDPQRTLAAIAQHRITTLFAVPTQIQDMLFHPAFAQTDHSSLRMITTGGAAIPAATMQRVIDEFCANIYNGYGMTEASLTLLLHPRDALSRLGSCGKPTLISTCRIVTNDPERAVPATESVAPGEVGQLIVRGPQLARAYWNNPVETAKKFRDGWLYTGDLFSVDAGGYFHFHGRADDMIVSGGENIYPREVEEVLYHCPGVQEAAVIGVPDAKWGQAVTAFVVRNDAHLTEDAIIAFCKASDDLAPYKRPKQVLFVDRLPLNPSGKVLRRELAASVAHDQLRTGT</sequence>
<comment type="similarity">
    <text evidence="1">Belongs to the ATP-dependent AMP-binding enzyme family.</text>
</comment>
<dbReference type="Pfam" id="PF13193">
    <property type="entry name" value="AMP-binding_C"/>
    <property type="match status" value="1"/>
</dbReference>
<dbReference type="CDD" id="cd17631">
    <property type="entry name" value="FACL_FadD13-like"/>
    <property type="match status" value="1"/>
</dbReference>
<keyword evidence="2 5" id="KW-0436">Ligase</keyword>
<dbReference type="SUPFAM" id="SSF56801">
    <property type="entry name" value="Acetyl-CoA synthetase-like"/>
    <property type="match status" value="1"/>
</dbReference>
<evidence type="ECO:0000259" key="4">
    <source>
        <dbReference type="Pfam" id="PF13193"/>
    </source>
</evidence>
<dbReference type="AlphaFoldDB" id="A0A0P0RIN9"/>
<evidence type="ECO:0000256" key="2">
    <source>
        <dbReference type="ARBA" id="ARBA00022598"/>
    </source>
</evidence>
<proteinExistence type="inferred from homology"/>
<gene>
    <name evidence="5" type="ORF">K788_0000346</name>
</gene>
<evidence type="ECO:0000259" key="3">
    <source>
        <dbReference type="Pfam" id="PF00501"/>
    </source>
</evidence>
<dbReference type="EMBL" id="CP012747">
    <property type="protein sequence ID" value="ALL68631.1"/>
    <property type="molecule type" value="Genomic_DNA"/>
</dbReference>
<dbReference type="InterPro" id="IPR045851">
    <property type="entry name" value="AMP-bd_C_sf"/>
</dbReference>
<protein>
    <submittedName>
        <fullName evidence="5">Long-chain-fatty-acid--CoA ligase</fullName>
        <ecNumber evidence="5">6.2.1.-</ecNumber>
    </submittedName>
</protein>
<dbReference type="InterPro" id="IPR000873">
    <property type="entry name" value="AMP-dep_synth/lig_dom"/>
</dbReference>
<dbReference type="RefSeq" id="WP_035997811.1">
    <property type="nucleotide sequence ID" value="NZ_CP012747.1"/>
</dbReference>
<dbReference type="GO" id="GO:0016878">
    <property type="term" value="F:acid-thiol ligase activity"/>
    <property type="evidence" value="ECO:0007669"/>
    <property type="project" value="UniProtKB-ARBA"/>
</dbReference>
<organism evidence="5 6">
    <name type="scientific">Paraburkholderia caribensis MBA4</name>
    <dbReference type="NCBI Taxonomy" id="1323664"/>
    <lineage>
        <taxon>Bacteria</taxon>
        <taxon>Pseudomonadati</taxon>
        <taxon>Pseudomonadota</taxon>
        <taxon>Betaproteobacteria</taxon>
        <taxon>Burkholderiales</taxon>
        <taxon>Burkholderiaceae</taxon>
        <taxon>Paraburkholderia</taxon>
    </lineage>
</organism>